<proteinExistence type="predicted"/>
<dbReference type="Proteomes" id="UP000007264">
    <property type="component" value="Unassembled WGS sequence"/>
</dbReference>
<dbReference type="AlphaFoldDB" id="I0Z132"/>
<evidence type="ECO:0000313" key="1">
    <source>
        <dbReference type="EMBL" id="EIE24351.1"/>
    </source>
</evidence>
<sequence>MQGKREVDDGEGGGFWQTASDTSAAAAAGYSRPGDCPFGKGVGGRFADYAEKLIMPQSLQHLRLEDMHPQELVLPSSATSARVAAVQGLVLDGVI</sequence>
<dbReference type="KEGG" id="csl:COCSUDRAFT_62851"/>
<protein>
    <submittedName>
        <fullName evidence="1">Uncharacterized protein</fullName>
    </submittedName>
</protein>
<keyword evidence="2" id="KW-1185">Reference proteome</keyword>
<dbReference type="GeneID" id="17042349"/>
<organism evidence="1 2">
    <name type="scientific">Coccomyxa subellipsoidea (strain C-169)</name>
    <name type="common">Green microalga</name>
    <dbReference type="NCBI Taxonomy" id="574566"/>
    <lineage>
        <taxon>Eukaryota</taxon>
        <taxon>Viridiplantae</taxon>
        <taxon>Chlorophyta</taxon>
        <taxon>core chlorophytes</taxon>
        <taxon>Trebouxiophyceae</taxon>
        <taxon>Trebouxiophyceae incertae sedis</taxon>
        <taxon>Coccomyxaceae</taxon>
        <taxon>Coccomyxa</taxon>
        <taxon>Coccomyxa subellipsoidea</taxon>
    </lineage>
</organism>
<gene>
    <name evidence="1" type="ORF">COCSUDRAFT_62851</name>
</gene>
<reference evidence="1 2" key="1">
    <citation type="journal article" date="2012" name="Genome Biol.">
        <title>The genome of the polar eukaryotic microalga coccomyxa subellipsoidea reveals traits of cold adaptation.</title>
        <authorList>
            <person name="Blanc G."/>
            <person name="Agarkova I."/>
            <person name="Grimwood J."/>
            <person name="Kuo A."/>
            <person name="Brueggeman A."/>
            <person name="Dunigan D."/>
            <person name="Gurnon J."/>
            <person name="Ladunga I."/>
            <person name="Lindquist E."/>
            <person name="Lucas S."/>
            <person name="Pangilinan J."/>
            <person name="Proschold T."/>
            <person name="Salamov A."/>
            <person name="Schmutz J."/>
            <person name="Weeks D."/>
            <person name="Yamada T."/>
            <person name="Claverie J.M."/>
            <person name="Grigoriev I."/>
            <person name="Van Etten J."/>
            <person name="Lomsadze A."/>
            <person name="Borodovsky M."/>
        </authorList>
    </citation>
    <scope>NUCLEOTIDE SEQUENCE [LARGE SCALE GENOMIC DNA]</scope>
    <source>
        <strain evidence="1 2">C-169</strain>
    </source>
</reference>
<dbReference type="RefSeq" id="XP_005648895.1">
    <property type="nucleotide sequence ID" value="XM_005648838.1"/>
</dbReference>
<accession>I0Z132</accession>
<comment type="caution">
    <text evidence="1">The sequence shown here is derived from an EMBL/GenBank/DDBJ whole genome shotgun (WGS) entry which is preliminary data.</text>
</comment>
<dbReference type="EMBL" id="AGSI01000006">
    <property type="protein sequence ID" value="EIE24351.1"/>
    <property type="molecule type" value="Genomic_DNA"/>
</dbReference>
<evidence type="ECO:0000313" key="2">
    <source>
        <dbReference type="Proteomes" id="UP000007264"/>
    </source>
</evidence>
<name>I0Z132_COCSC</name>